<name>A0A1Q1NKL3_BACTU</name>
<dbReference type="CDD" id="cd20493">
    <property type="entry name" value="M34_ATLF_C-like"/>
    <property type="match status" value="1"/>
</dbReference>
<dbReference type="InterPro" id="IPR047568">
    <property type="entry name" value="ATLF-like_dom"/>
</dbReference>
<dbReference type="InterPro" id="IPR024079">
    <property type="entry name" value="MetalloPept_cat_dom_sf"/>
</dbReference>
<evidence type="ECO:0000313" key="5">
    <source>
        <dbReference type="EMBL" id="AQM56931.1"/>
    </source>
</evidence>
<dbReference type="GO" id="GO:0008237">
    <property type="term" value="F:metallopeptidase activity"/>
    <property type="evidence" value="ECO:0007669"/>
    <property type="project" value="InterPro"/>
</dbReference>
<dbReference type="Gene3D" id="3.90.176.10">
    <property type="entry name" value="Toxin ADP-ribosyltransferase, Chain A, domain 1"/>
    <property type="match status" value="1"/>
</dbReference>
<organism evidence="5">
    <name type="scientific">Bacillus thuringiensis</name>
    <dbReference type="NCBI Taxonomy" id="1428"/>
    <lineage>
        <taxon>Bacteria</taxon>
        <taxon>Bacillati</taxon>
        <taxon>Bacillota</taxon>
        <taxon>Bacilli</taxon>
        <taxon>Bacillales</taxon>
        <taxon>Bacillaceae</taxon>
        <taxon>Bacillus</taxon>
        <taxon>Bacillus cereus group</taxon>
    </lineage>
</organism>
<dbReference type="PROSITE" id="PS51996">
    <property type="entry name" value="TR_MART"/>
    <property type="match status" value="1"/>
</dbReference>
<dbReference type="InterPro" id="IPR003540">
    <property type="entry name" value="ADP-ribosyltransferase"/>
</dbReference>
<dbReference type="Gene3D" id="3.40.390.10">
    <property type="entry name" value="Collagenase (Catalytic Domain)"/>
    <property type="match status" value="1"/>
</dbReference>
<dbReference type="SUPFAM" id="SSF56399">
    <property type="entry name" value="ADP-ribosylation"/>
    <property type="match status" value="1"/>
</dbReference>
<dbReference type="Pfam" id="PF03496">
    <property type="entry name" value="ADPrib_exo_Tox"/>
    <property type="match status" value="1"/>
</dbReference>
<reference evidence="5" key="1">
    <citation type="submission" date="2016-12" db="EMBL/GenBank/DDBJ databases">
        <authorList>
            <person name="Song W.-J."/>
            <person name="Kurnit D.M."/>
        </authorList>
    </citation>
    <scope>NUCLEOTIDE SEQUENCE</scope>
    <source>
        <strain evidence="5">E-SE10.2</strain>
    </source>
</reference>
<evidence type="ECO:0000256" key="3">
    <source>
        <dbReference type="SAM" id="Coils"/>
    </source>
</evidence>
<evidence type="ECO:0000256" key="2">
    <source>
        <dbReference type="ARBA" id="ARBA00022525"/>
    </source>
</evidence>
<feature type="domain" description="ATLF-like" evidence="4">
    <location>
        <begin position="245"/>
        <end position="447"/>
    </location>
</feature>
<dbReference type="SUPFAM" id="SSF55486">
    <property type="entry name" value="Metalloproteases ('zincins'), catalytic domain"/>
    <property type="match status" value="1"/>
</dbReference>
<evidence type="ECO:0000256" key="1">
    <source>
        <dbReference type="ARBA" id="ARBA00004613"/>
    </source>
</evidence>
<accession>A0A1Q1NKL3</accession>
<dbReference type="AlphaFoldDB" id="A0A1Q1NKL3"/>
<proteinExistence type="predicted"/>
<keyword evidence="3" id="KW-0175">Coiled coil</keyword>
<sequence length="450" mass="51483">MIFKNIIKNLSICMATVTLLGQCFIPSNTVSAAENQRSSFNLKAEKSLDFEKDKEKAKEWAESNFKDWKKSLTSEQQKIFKDNTRLKEMNDKIDRYDQISGKFSEKDKKDISQIDKALANKKATLSKSLNVYKNLKSEDLGYADKYFYAANDSRIIDREKYKKLVSEFQYGAINTFMEADLTKDSNNKSAPILLSLTLAKGTSIGHLNEDHIITERNLGIEITRTSIVVVNGREVIKLEGKVVSKEKIQEKVRKAEDNLNQKFKEITGLRKNLLQLKIDNLYASASIDRTETIIKQLVSNVPNNLLLNIMKNMNDKTLFTITDKILIPGKEGVLGYYDTISKTLFIQIDHYGHKNIEGNDVNTLLHEFGHAVDFLLITGKVPSKTSKFMSIYNREKKNITIEPYIKKDSTEFFAGVFNYLYSPKKSDREQIQKEAPEACKFIKDLINSLN</sequence>
<dbReference type="InterPro" id="IPR014781">
    <property type="entry name" value="Anthrax_toxin_lethal/edema_N/C"/>
</dbReference>
<evidence type="ECO:0000259" key="4">
    <source>
        <dbReference type="PROSITE" id="PS51995"/>
    </source>
</evidence>
<dbReference type="EMBL" id="KY420183">
    <property type="protein sequence ID" value="AQM56931.1"/>
    <property type="molecule type" value="Genomic_DNA"/>
</dbReference>
<comment type="subcellular location">
    <subcellularLocation>
        <location evidence="1">Secreted</location>
    </subcellularLocation>
</comment>
<feature type="coiled-coil region" evidence="3">
    <location>
        <begin position="245"/>
        <end position="272"/>
    </location>
</feature>
<dbReference type="GO" id="GO:0005576">
    <property type="term" value="C:extracellular region"/>
    <property type="evidence" value="ECO:0007669"/>
    <property type="project" value="UniProtKB-SubCell"/>
</dbReference>
<dbReference type="Pfam" id="PF07737">
    <property type="entry name" value="ATLF"/>
    <property type="match status" value="1"/>
</dbReference>
<dbReference type="PROSITE" id="PS51995">
    <property type="entry name" value="ATLF"/>
    <property type="match status" value="1"/>
</dbReference>
<keyword evidence="2" id="KW-0964">Secreted</keyword>
<protein>
    <submittedName>
        <fullName evidence="5">Vip2-like protein</fullName>
    </submittedName>
</protein>